<evidence type="ECO:0000313" key="19">
    <source>
        <dbReference type="EMBL" id="RVW13841.1"/>
    </source>
</evidence>
<keyword evidence="6" id="KW-0732">Signal</keyword>
<dbReference type="InterPro" id="IPR013103">
    <property type="entry name" value="RVT_2"/>
</dbReference>
<dbReference type="InterPro" id="IPR008271">
    <property type="entry name" value="Ser/Thr_kinase_AS"/>
</dbReference>
<sequence length="1727" mass="196080">MTEKAGKTFGIEKFDGIDFAYWRMQIEDYLYGSKLHLPLLGTKPESMKAEEWVHLMKKLFNLKMTENASVAQHLNEFNTITSVEIDFNDEIRALIVLASLPNSWETMRMAISNSTGKENLKYNYIRDLILAEEIRRRNVGETLGSGSVLNLETRGRGNDRNSNRGRSKPRNSNQNISKSRLDQQVQCWNCGKTCHFRRQCKSPKKKNEDDSANVVTEEVHDALLLAVDSPLDDWVLDSQLCFIPLHTKKSYRIMLHVILVRHIPDLRRNLISVRQLDDEGHAILFVGGTWKVTKRARVLARGKKTGTLYMTSCPRDTMQLLMQVLIQAYDTTDLVTEKAKKCELLENCRTPKTEKLELVHIDLWGPSPVAFLESSRKWKTMVETETGLKVKCLENGVAEHMNRTLNVRARSMRLHAGLPKTFWADAISTAVYLINRGPLVPMEYRLFEEVCSGKEVIYKDKSTVVLNVTEIVQKKSEFVNLDELTESIVQKRGEEDKDNVNSQVDLSTPVAEIRRSSRNIRPSQHENSSKWELAMKDEMDSLLGNQIWELTELPVGRRLCTTSGTREASLQTEKELVCLKQAPRQWYKKFDSFMHRIGLKRCETDHCCYVKSFDNSYIILLLYVDDMLIARSNIEKINNLKKQLSKQFAMKDLGAAKQSLSFQTKQRTVTEDRRRKGPYEQGALCLSYWQLDVCYGVYKANIAHAVRVVSRFMSRPRKQHWEAVKWILRYLKGSLDTCLCFTSASLKLQEAEYVAATEAGKEMIWLHGKLPNHVNAVLLLMKSVTASELNADSSYGVARRVGGASIQNDMPFKSGYYCRKSHGPPSDKPLNDTSGIVKISEDGNLQILNGEKEVIWSSNVSNAVSNTTAQLLDSGNLVLKDDSSGRIIWESFQHPSHALLANMKLSTNINTAEKRVLTSWKEASDPSIGSFSIGVDPSNIAQTFIWNGSHPYYRSGPWNDDFFSLYYVVTPEGTMEEIYRQKEDWEVTWESKQTECDVMSVEEWNRGNWTSGCVRKTPLQCERTNGSIEVGKIDGFLGRDLLDMQKFSSSGADLYIRVADTELGWFWFSVQGNASSTGALLGIMFGLAFTSLMMFKGKIARRTRNSSEEAIKSIRQGLEEFLNEVMVISNVQHRNLVRLLGCCTEGDEKMLVYEYLPNKSLDAFLFAPVKRDSLTWRRRFSIIEGLPRPPYLHRDSRLRIIHRDLKPSNILLDEDMNPKISDFGMARIFQAKQDKANTVRIAGTYGYMSPEYAMEGIFSEKSDVFSFGVLLLEIISGIKSAGFCHDEQSLSLLGYVSVFCIITSVLHGNYGMEDSMEAFIDGRISEECYQEEILRCMHVGLLCVQELAKDRPSISIVVSMLCSEIAHLPSSKPPAYSERQIIIDTEFSRRQNLCSVNQVTVTNVHARVECKPHLFDCQPQWVVADKITFHMESIFSPTRSIEAAMGIISGISVTSLTFLSLFSVLHRYQHHYITQFIKDPEAMLSNGSLFKIANRENPLNDSSGIVMVSEDGQKQLKDHMGELPASFSHLFQKMELSENIKTGEKKALTSWKSPSDPAVGSFSAGIHPSNIPEILVWSASCPFWRSGPWNGQTLIGYVSSPQGTIVEMYSHDSMENWEITWQSHKRFEPRNIKEWSRGNWTGECVRKTPLQCERINGSMEESEADRFIRLTTIKVLDFAECNGADLDVCVPYSELGNEFLPPLPPHNTPLPIFLSLMSIFPIMAGLS</sequence>
<keyword evidence="11" id="KW-0325">Glycoprotein</keyword>
<keyword evidence="19" id="KW-0675">Receptor</keyword>
<evidence type="ECO:0000259" key="17">
    <source>
        <dbReference type="PROSITE" id="PS50158"/>
    </source>
</evidence>
<dbReference type="GO" id="GO:0008270">
    <property type="term" value="F:zinc ion binding"/>
    <property type="evidence" value="ECO:0007669"/>
    <property type="project" value="UniProtKB-KW"/>
</dbReference>
<keyword evidence="10" id="KW-1015">Disulfide bond</keyword>
<gene>
    <name evidence="19" type="primary">VvCHDh001191_1</name>
    <name evidence="19" type="ORF">CK203_079429</name>
</gene>
<comment type="subcellular location">
    <subcellularLocation>
        <location evidence="1">Cell membrane</location>
        <topology evidence="1">Single-pass type I membrane protein</topology>
    </subcellularLocation>
</comment>
<dbReference type="PANTHER" id="PTHR27002:SF1055">
    <property type="entry name" value="RECEPTOR-LIKE SERINE_THREONINE-PROTEIN KINASE"/>
    <property type="match status" value="1"/>
</dbReference>
<dbReference type="GO" id="GO:0030246">
    <property type="term" value="F:carbohydrate binding"/>
    <property type="evidence" value="ECO:0007669"/>
    <property type="project" value="UniProtKB-KW"/>
</dbReference>
<dbReference type="InterPro" id="IPR011009">
    <property type="entry name" value="Kinase-like_dom_sf"/>
</dbReference>
<evidence type="ECO:0000256" key="11">
    <source>
        <dbReference type="ARBA" id="ARBA00023180"/>
    </source>
</evidence>
<dbReference type="InterPro" id="IPR001878">
    <property type="entry name" value="Znf_CCHC"/>
</dbReference>
<dbReference type="SUPFAM" id="SSF57756">
    <property type="entry name" value="Retrovirus zinc finger-like domains"/>
    <property type="match status" value="1"/>
</dbReference>
<evidence type="ECO:0000256" key="13">
    <source>
        <dbReference type="ARBA" id="ARBA00048679"/>
    </source>
</evidence>
<dbReference type="SUPFAM" id="SSF53098">
    <property type="entry name" value="Ribonuclease H-like"/>
    <property type="match status" value="1"/>
</dbReference>
<dbReference type="Proteomes" id="UP000288805">
    <property type="component" value="Unassembled WGS sequence"/>
</dbReference>
<comment type="catalytic activity">
    <reaction evidence="13">
        <text>L-seryl-[protein] + ATP = O-phospho-L-seryl-[protein] + ADP + H(+)</text>
        <dbReference type="Rhea" id="RHEA:17989"/>
        <dbReference type="Rhea" id="RHEA-COMP:9863"/>
        <dbReference type="Rhea" id="RHEA-COMP:11604"/>
        <dbReference type="ChEBI" id="CHEBI:15378"/>
        <dbReference type="ChEBI" id="CHEBI:29999"/>
        <dbReference type="ChEBI" id="CHEBI:30616"/>
        <dbReference type="ChEBI" id="CHEBI:83421"/>
        <dbReference type="ChEBI" id="CHEBI:456216"/>
        <dbReference type="EC" id="2.7.11.1"/>
    </reaction>
</comment>
<name>A0A438BSA4_VITVI</name>
<dbReference type="InterPro" id="IPR036426">
    <property type="entry name" value="Bulb-type_lectin_dom_sf"/>
</dbReference>
<comment type="catalytic activity">
    <reaction evidence="12">
        <text>L-threonyl-[protein] + ATP = O-phospho-L-threonyl-[protein] + ADP + H(+)</text>
        <dbReference type="Rhea" id="RHEA:46608"/>
        <dbReference type="Rhea" id="RHEA-COMP:11060"/>
        <dbReference type="Rhea" id="RHEA-COMP:11605"/>
        <dbReference type="ChEBI" id="CHEBI:15378"/>
        <dbReference type="ChEBI" id="CHEBI:30013"/>
        <dbReference type="ChEBI" id="CHEBI:30616"/>
        <dbReference type="ChEBI" id="CHEBI:61977"/>
        <dbReference type="ChEBI" id="CHEBI:456216"/>
        <dbReference type="EC" id="2.7.11.1"/>
    </reaction>
</comment>
<evidence type="ECO:0000313" key="20">
    <source>
        <dbReference type="Proteomes" id="UP000288805"/>
    </source>
</evidence>
<evidence type="ECO:0000256" key="7">
    <source>
        <dbReference type="ARBA" id="ARBA00022741"/>
    </source>
</evidence>
<keyword evidence="3" id="KW-1003">Cell membrane</keyword>
<dbReference type="Gene3D" id="3.30.420.10">
    <property type="entry name" value="Ribonuclease H-like superfamily/Ribonuclease H"/>
    <property type="match status" value="1"/>
</dbReference>
<keyword evidence="8 19" id="KW-0418">Kinase</keyword>
<evidence type="ECO:0000256" key="15">
    <source>
        <dbReference type="SAM" id="MobiDB-lite"/>
    </source>
</evidence>
<dbReference type="Pfam" id="PF07714">
    <property type="entry name" value="PK_Tyr_Ser-Thr"/>
    <property type="match status" value="1"/>
</dbReference>
<evidence type="ECO:0000256" key="10">
    <source>
        <dbReference type="ARBA" id="ARBA00023157"/>
    </source>
</evidence>
<keyword evidence="9" id="KW-0067">ATP-binding</keyword>
<dbReference type="PROSITE" id="PS50158">
    <property type="entry name" value="ZF_CCHC"/>
    <property type="match status" value="1"/>
</dbReference>
<feature type="compositionally biased region" description="Polar residues" evidence="15">
    <location>
        <begin position="170"/>
        <end position="180"/>
    </location>
</feature>
<evidence type="ECO:0000259" key="18">
    <source>
        <dbReference type="PROSITE" id="PS50927"/>
    </source>
</evidence>
<keyword evidence="14" id="KW-0862">Zinc</keyword>
<dbReference type="Pfam" id="PF14223">
    <property type="entry name" value="Retrotran_gag_2"/>
    <property type="match status" value="1"/>
</dbReference>
<protein>
    <recommendedName>
        <fullName evidence="2">non-specific serine/threonine protein kinase</fullName>
        <ecNumber evidence="2">2.7.11.1</ecNumber>
    </recommendedName>
</protein>
<dbReference type="InterPro" id="IPR001245">
    <property type="entry name" value="Ser-Thr/Tyr_kinase_cat_dom"/>
</dbReference>
<dbReference type="InterPro" id="IPR036875">
    <property type="entry name" value="Znf_CCHC_sf"/>
</dbReference>
<keyword evidence="5" id="KW-0808">Transferase</keyword>
<feature type="domain" description="Protein kinase" evidence="16">
    <location>
        <begin position="1074"/>
        <end position="1341"/>
    </location>
</feature>
<evidence type="ECO:0000256" key="9">
    <source>
        <dbReference type="ARBA" id="ARBA00022840"/>
    </source>
</evidence>
<dbReference type="InterPro" id="IPR036397">
    <property type="entry name" value="RNaseH_sf"/>
</dbReference>
<proteinExistence type="predicted"/>
<dbReference type="Gene3D" id="1.10.510.10">
    <property type="entry name" value="Transferase(Phosphotransferase) domain 1"/>
    <property type="match status" value="1"/>
</dbReference>
<dbReference type="GO" id="GO:0004674">
    <property type="term" value="F:protein serine/threonine kinase activity"/>
    <property type="evidence" value="ECO:0007669"/>
    <property type="project" value="UniProtKB-KW"/>
</dbReference>
<organism evidence="19 20">
    <name type="scientific">Vitis vinifera</name>
    <name type="common">Grape</name>
    <dbReference type="NCBI Taxonomy" id="29760"/>
    <lineage>
        <taxon>Eukaryota</taxon>
        <taxon>Viridiplantae</taxon>
        <taxon>Streptophyta</taxon>
        <taxon>Embryophyta</taxon>
        <taxon>Tracheophyta</taxon>
        <taxon>Spermatophyta</taxon>
        <taxon>Magnoliopsida</taxon>
        <taxon>eudicotyledons</taxon>
        <taxon>Gunneridae</taxon>
        <taxon>Pentapetalae</taxon>
        <taxon>rosids</taxon>
        <taxon>Vitales</taxon>
        <taxon>Vitaceae</taxon>
        <taxon>Viteae</taxon>
        <taxon>Vitis</taxon>
    </lineage>
</organism>
<reference evidence="19 20" key="1">
    <citation type="journal article" date="2018" name="PLoS Genet.">
        <title>Population sequencing reveals clonal diversity and ancestral inbreeding in the grapevine cultivar Chardonnay.</title>
        <authorList>
            <person name="Roach M.J."/>
            <person name="Johnson D.L."/>
            <person name="Bohlmann J."/>
            <person name="van Vuuren H.J."/>
            <person name="Jones S.J."/>
            <person name="Pretorius I.S."/>
            <person name="Schmidt S.A."/>
            <person name="Borneman A.R."/>
        </authorList>
    </citation>
    <scope>NUCLEOTIDE SEQUENCE [LARGE SCALE GENOMIC DNA]</scope>
    <source>
        <strain evidence="20">cv. Chardonnay</strain>
        <tissue evidence="19">Leaf</tissue>
    </source>
</reference>
<dbReference type="InterPro" id="IPR012337">
    <property type="entry name" value="RNaseH-like_sf"/>
</dbReference>
<dbReference type="InterPro" id="IPR021820">
    <property type="entry name" value="S-locus_recpt_kinase_C"/>
</dbReference>
<dbReference type="InterPro" id="IPR001480">
    <property type="entry name" value="Bulb-type_lectin_dom"/>
</dbReference>
<keyword evidence="19" id="KW-0430">Lectin</keyword>
<keyword evidence="14" id="KW-0863">Zinc-finger</keyword>
<dbReference type="Pfam" id="PF01453">
    <property type="entry name" value="B_lectin"/>
    <property type="match status" value="1"/>
</dbReference>
<dbReference type="SUPFAM" id="SSF51110">
    <property type="entry name" value="alpha-D-mannose-specific plant lectins"/>
    <property type="match status" value="1"/>
</dbReference>
<dbReference type="PROSITE" id="PS00108">
    <property type="entry name" value="PROTEIN_KINASE_ST"/>
    <property type="match status" value="1"/>
</dbReference>
<feature type="domain" description="CCHC-type" evidence="17">
    <location>
        <begin position="187"/>
        <end position="202"/>
    </location>
</feature>
<dbReference type="EC" id="2.7.11.1" evidence="2"/>
<evidence type="ECO:0000256" key="4">
    <source>
        <dbReference type="ARBA" id="ARBA00022527"/>
    </source>
</evidence>
<evidence type="ECO:0000256" key="14">
    <source>
        <dbReference type="PROSITE-ProRule" id="PRU00047"/>
    </source>
</evidence>
<dbReference type="InterPro" id="IPR000719">
    <property type="entry name" value="Prot_kinase_dom"/>
</dbReference>
<feature type="domain" description="Bulb-type lectin" evidence="18">
    <location>
        <begin position="780"/>
        <end position="892"/>
    </location>
</feature>
<keyword evidence="14" id="KW-0479">Metal-binding</keyword>
<feature type="compositionally biased region" description="Basic and acidic residues" evidence="15">
    <location>
        <begin position="153"/>
        <end position="162"/>
    </location>
</feature>
<dbReference type="GO" id="GO:0005524">
    <property type="term" value="F:ATP binding"/>
    <property type="evidence" value="ECO:0007669"/>
    <property type="project" value="UniProtKB-KW"/>
</dbReference>
<dbReference type="PROSITE" id="PS50011">
    <property type="entry name" value="PROTEIN_KINASE_DOM"/>
    <property type="match status" value="1"/>
</dbReference>
<evidence type="ECO:0000256" key="5">
    <source>
        <dbReference type="ARBA" id="ARBA00022679"/>
    </source>
</evidence>
<comment type="caution">
    <text evidence="19">The sequence shown here is derived from an EMBL/GenBank/DDBJ whole genome shotgun (WGS) entry which is preliminary data.</text>
</comment>
<keyword evidence="4" id="KW-0723">Serine/threonine-protein kinase</keyword>
<dbReference type="Gene3D" id="3.30.200.20">
    <property type="entry name" value="Phosphorylase Kinase, domain 1"/>
    <property type="match status" value="1"/>
</dbReference>
<dbReference type="GO" id="GO:0005886">
    <property type="term" value="C:plasma membrane"/>
    <property type="evidence" value="ECO:0007669"/>
    <property type="project" value="UniProtKB-SubCell"/>
</dbReference>
<evidence type="ECO:0000256" key="1">
    <source>
        <dbReference type="ARBA" id="ARBA00004251"/>
    </source>
</evidence>
<dbReference type="Gene3D" id="2.90.10.10">
    <property type="entry name" value="Bulb-type lectin domain"/>
    <property type="match status" value="1"/>
</dbReference>
<dbReference type="SMART" id="SM00220">
    <property type="entry name" value="S_TKc"/>
    <property type="match status" value="1"/>
</dbReference>
<dbReference type="EMBL" id="QGNW01002644">
    <property type="protein sequence ID" value="RVW13841.1"/>
    <property type="molecule type" value="Genomic_DNA"/>
</dbReference>
<keyword evidence="3" id="KW-0472">Membrane</keyword>
<evidence type="ECO:0000256" key="12">
    <source>
        <dbReference type="ARBA" id="ARBA00047899"/>
    </source>
</evidence>
<dbReference type="GO" id="GO:0003676">
    <property type="term" value="F:nucleic acid binding"/>
    <property type="evidence" value="ECO:0007669"/>
    <property type="project" value="InterPro"/>
</dbReference>
<evidence type="ECO:0000256" key="6">
    <source>
        <dbReference type="ARBA" id="ARBA00022729"/>
    </source>
</evidence>
<evidence type="ECO:0000256" key="8">
    <source>
        <dbReference type="ARBA" id="ARBA00022777"/>
    </source>
</evidence>
<dbReference type="PANTHER" id="PTHR27002">
    <property type="entry name" value="RECEPTOR-LIKE SERINE/THREONINE-PROTEIN KINASE SD1-8"/>
    <property type="match status" value="1"/>
</dbReference>
<dbReference type="SUPFAM" id="SSF56112">
    <property type="entry name" value="Protein kinase-like (PK-like)"/>
    <property type="match status" value="1"/>
</dbReference>
<dbReference type="PROSITE" id="PS50927">
    <property type="entry name" value="BULB_LECTIN"/>
    <property type="match status" value="1"/>
</dbReference>
<dbReference type="FunFam" id="1.10.510.10:FF:000060">
    <property type="entry name" value="G-type lectin S-receptor-like serine/threonine-protein kinase"/>
    <property type="match status" value="1"/>
</dbReference>
<dbReference type="SMART" id="SM00108">
    <property type="entry name" value="B_lectin"/>
    <property type="match status" value="1"/>
</dbReference>
<dbReference type="Pfam" id="PF07727">
    <property type="entry name" value="RVT_2"/>
    <property type="match status" value="1"/>
</dbReference>
<accession>A0A438BSA4</accession>
<dbReference type="CDD" id="cd00028">
    <property type="entry name" value="B_lectin"/>
    <property type="match status" value="1"/>
</dbReference>
<evidence type="ECO:0000256" key="2">
    <source>
        <dbReference type="ARBA" id="ARBA00012513"/>
    </source>
</evidence>
<feature type="region of interest" description="Disordered" evidence="15">
    <location>
        <begin position="148"/>
        <end position="180"/>
    </location>
</feature>
<evidence type="ECO:0000259" key="16">
    <source>
        <dbReference type="PROSITE" id="PS50011"/>
    </source>
</evidence>
<dbReference type="Pfam" id="PF11883">
    <property type="entry name" value="DUF3403"/>
    <property type="match status" value="1"/>
</dbReference>
<keyword evidence="7" id="KW-0547">Nucleotide-binding</keyword>
<evidence type="ECO:0000256" key="3">
    <source>
        <dbReference type="ARBA" id="ARBA00022475"/>
    </source>
</evidence>